<dbReference type="PANTHER" id="PTHR33087:SF31">
    <property type="entry name" value="OS06G0482850 PROTEIN"/>
    <property type="match status" value="1"/>
</dbReference>
<evidence type="ECO:0008006" key="3">
    <source>
        <dbReference type="Google" id="ProtNLM"/>
    </source>
</evidence>
<dbReference type="Proteomes" id="UP000015105">
    <property type="component" value="Chromosome 6D"/>
</dbReference>
<keyword evidence="2" id="KW-1185">Reference proteome</keyword>
<dbReference type="PANTHER" id="PTHR33087">
    <property type="entry name" value="OS07G0539200 PROTEIN"/>
    <property type="match status" value="1"/>
</dbReference>
<accession>A0A453NW16</accession>
<protein>
    <recommendedName>
        <fullName evidence="3">DUF4283 domain-containing protein</fullName>
    </recommendedName>
</protein>
<reference evidence="1" key="3">
    <citation type="journal article" date="2017" name="Nature">
        <title>Genome sequence of the progenitor of the wheat D genome Aegilops tauschii.</title>
        <authorList>
            <person name="Luo M.C."/>
            <person name="Gu Y.Q."/>
            <person name="Puiu D."/>
            <person name="Wang H."/>
            <person name="Twardziok S.O."/>
            <person name="Deal K.R."/>
            <person name="Huo N."/>
            <person name="Zhu T."/>
            <person name="Wang L."/>
            <person name="Wang Y."/>
            <person name="McGuire P.E."/>
            <person name="Liu S."/>
            <person name="Long H."/>
            <person name="Ramasamy R.K."/>
            <person name="Rodriguez J.C."/>
            <person name="Van S.L."/>
            <person name="Yuan L."/>
            <person name="Wang Z."/>
            <person name="Xia Z."/>
            <person name="Xiao L."/>
            <person name="Anderson O.D."/>
            <person name="Ouyang S."/>
            <person name="Liang Y."/>
            <person name="Zimin A.V."/>
            <person name="Pertea G."/>
            <person name="Qi P."/>
            <person name="Bennetzen J.L."/>
            <person name="Dai X."/>
            <person name="Dawson M.W."/>
            <person name="Muller H.G."/>
            <person name="Kugler K."/>
            <person name="Rivarola-Duarte L."/>
            <person name="Spannagl M."/>
            <person name="Mayer K.F.X."/>
            <person name="Lu F.H."/>
            <person name="Bevan M.W."/>
            <person name="Leroy P."/>
            <person name="Li P."/>
            <person name="You F.M."/>
            <person name="Sun Q."/>
            <person name="Liu Z."/>
            <person name="Lyons E."/>
            <person name="Wicker T."/>
            <person name="Salzberg S.L."/>
            <person name="Devos K.M."/>
            <person name="Dvorak J."/>
        </authorList>
    </citation>
    <scope>NUCLEOTIDE SEQUENCE [LARGE SCALE GENOMIC DNA]</scope>
    <source>
        <strain evidence="1">cv. AL8/78</strain>
    </source>
</reference>
<dbReference type="Gramene" id="AET6Gv20503200.2">
    <property type="protein sequence ID" value="AET6Gv20503200.2"/>
    <property type="gene ID" value="AET6Gv20503200"/>
</dbReference>
<organism evidence="1 2">
    <name type="scientific">Aegilops tauschii subsp. strangulata</name>
    <name type="common">Goatgrass</name>
    <dbReference type="NCBI Taxonomy" id="200361"/>
    <lineage>
        <taxon>Eukaryota</taxon>
        <taxon>Viridiplantae</taxon>
        <taxon>Streptophyta</taxon>
        <taxon>Embryophyta</taxon>
        <taxon>Tracheophyta</taxon>
        <taxon>Spermatophyta</taxon>
        <taxon>Magnoliopsida</taxon>
        <taxon>Liliopsida</taxon>
        <taxon>Poales</taxon>
        <taxon>Poaceae</taxon>
        <taxon>BOP clade</taxon>
        <taxon>Pooideae</taxon>
        <taxon>Triticodae</taxon>
        <taxon>Triticeae</taxon>
        <taxon>Triticinae</taxon>
        <taxon>Aegilops</taxon>
    </lineage>
</organism>
<reference evidence="2" key="1">
    <citation type="journal article" date="2014" name="Science">
        <title>Ancient hybridizations among the ancestral genomes of bread wheat.</title>
        <authorList>
            <consortium name="International Wheat Genome Sequencing Consortium,"/>
            <person name="Marcussen T."/>
            <person name="Sandve S.R."/>
            <person name="Heier L."/>
            <person name="Spannagl M."/>
            <person name="Pfeifer M."/>
            <person name="Jakobsen K.S."/>
            <person name="Wulff B.B."/>
            <person name="Steuernagel B."/>
            <person name="Mayer K.F."/>
            <person name="Olsen O.A."/>
        </authorList>
    </citation>
    <scope>NUCLEOTIDE SEQUENCE [LARGE SCALE GENOMIC DNA]</scope>
    <source>
        <strain evidence="2">cv. AL8/78</strain>
    </source>
</reference>
<reference evidence="2" key="2">
    <citation type="journal article" date="2017" name="Nat. Plants">
        <title>The Aegilops tauschii genome reveals multiple impacts of transposons.</title>
        <authorList>
            <person name="Zhao G."/>
            <person name="Zou C."/>
            <person name="Li K."/>
            <person name="Wang K."/>
            <person name="Li T."/>
            <person name="Gao L."/>
            <person name="Zhang X."/>
            <person name="Wang H."/>
            <person name="Yang Z."/>
            <person name="Liu X."/>
            <person name="Jiang W."/>
            <person name="Mao L."/>
            <person name="Kong X."/>
            <person name="Jiao Y."/>
            <person name="Jia J."/>
        </authorList>
    </citation>
    <scope>NUCLEOTIDE SEQUENCE [LARGE SCALE GENOMIC DNA]</scope>
    <source>
        <strain evidence="2">cv. AL8/78</strain>
    </source>
</reference>
<evidence type="ECO:0000313" key="1">
    <source>
        <dbReference type="EnsemblPlants" id="AET6Gv20503200.2"/>
    </source>
</evidence>
<name>A0A453NW16_AEGTS</name>
<proteinExistence type="predicted"/>
<reference evidence="1" key="4">
    <citation type="submission" date="2019-03" db="UniProtKB">
        <authorList>
            <consortium name="EnsemblPlants"/>
        </authorList>
    </citation>
    <scope>IDENTIFICATION</scope>
</reference>
<reference evidence="1" key="5">
    <citation type="journal article" date="2021" name="G3 (Bethesda)">
        <title>Aegilops tauschii genome assembly Aet v5.0 features greater sequence contiguity and improved annotation.</title>
        <authorList>
            <person name="Wang L."/>
            <person name="Zhu T."/>
            <person name="Rodriguez J.C."/>
            <person name="Deal K.R."/>
            <person name="Dubcovsky J."/>
            <person name="McGuire P.E."/>
            <person name="Lux T."/>
            <person name="Spannagl M."/>
            <person name="Mayer K.F.X."/>
            <person name="Baldrich P."/>
            <person name="Meyers B.C."/>
            <person name="Huo N."/>
            <person name="Gu Y.Q."/>
            <person name="Zhou H."/>
            <person name="Devos K.M."/>
            <person name="Bennetzen J.L."/>
            <person name="Unver T."/>
            <person name="Budak H."/>
            <person name="Gulick P.J."/>
            <person name="Galiba G."/>
            <person name="Kalapos B."/>
            <person name="Nelson D.R."/>
            <person name="Li P."/>
            <person name="You F.M."/>
            <person name="Luo M.C."/>
            <person name="Dvorak J."/>
        </authorList>
    </citation>
    <scope>NUCLEOTIDE SEQUENCE [LARGE SCALE GENOMIC DNA]</scope>
    <source>
        <strain evidence="1">cv. AL8/78</strain>
    </source>
</reference>
<dbReference type="EnsemblPlants" id="AET6Gv20503200.2">
    <property type="protein sequence ID" value="AET6Gv20503200.2"/>
    <property type="gene ID" value="AET6Gv20503200"/>
</dbReference>
<dbReference type="AlphaFoldDB" id="A0A453NW16"/>
<evidence type="ECO:0000313" key="2">
    <source>
        <dbReference type="Proteomes" id="UP000015105"/>
    </source>
</evidence>
<dbReference type="InterPro" id="IPR053253">
    <property type="entry name" value="Sex_diff_modulator"/>
</dbReference>
<sequence length="103" mass="11483">GDHFINGPGFTLSLRPWNKLAHADVSSFEHTVQVELHGIPAQAWHLSTAEHLLGSSCWIERLHPSTRSRADLVVFRLTTRTHEPASTRRAAVLEIVESVPATR</sequence>